<comment type="caution">
    <text evidence="1">The sequence shown here is derived from an EMBL/GenBank/DDBJ whole genome shotgun (WGS) entry which is preliminary data.</text>
</comment>
<evidence type="ECO:0000313" key="1">
    <source>
        <dbReference type="EMBL" id="KAF8746776.1"/>
    </source>
</evidence>
<dbReference type="EMBL" id="JACEFO010001178">
    <property type="protein sequence ID" value="KAF8746776.1"/>
    <property type="molecule type" value="Genomic_DNA"/>
</dbReference>
<proteinExistence type="predicted"/>
<reference evidence="1" key="1">
    <citation type="submission" date="2020-07" db="EMBL/GenBank/DDBJ databases">
        <title>Genome sequence and genetic diversity analysis of an under-domesticated orphan crop, white fonio (Digitaria exilis).</title>
        <authorList>
            <person name="Bennetzen J.L."/>
            <person name="Chen S."/>
            <person name="Ma X."/>
            <person name="Wang X."/>
            <person name="Yssel A.E.J."/>
            <person name="Chaluvadi S.R."/>
            <person name="Johnson M."/>
            <person name="Gangashetty P."/>
            <person name="Hamidou F."/>
            <person name="Sanogo M.D."/>
            <person name="Zwaenepoel A."/>
            <person name="Wallace J."/>
            <person name="Van De Peer Y."/>
            <person name="Van Deynze A."/>
        </authorList>
    </citation>
    <scope>NUCLEOTIDE SEQUENCE</scope>
    <source>
        <tissue evidence="1">Leaves</tissue>
    </source>
</reference>
<evidence type="ECO:0000313" key="2">
    <source>
        <dbReference type="Proteomes" id="UP000636709"/>
    </source>
</evidence>
<dbReference type="AlphaFoldDB" id="A0A835FDK7"/>
<name>A0A835FDK7_9POAL</name>
<dbReference type="Proteomes" id="UP000636709">
    <property type="component" value="Unassembled WGS sequence"/>
</dbReference>
<gene>
    <name evidence="1" type="ORF">HU200_013323</name>
</gene>
<sequence>MDQLRVAVTAVSTARWARCVLEVATKRCVNRKSDMDNVAFLWSGDDNVVADPECWKIMDSHGGHVLLSMDPPNPIWHVNMVVCEHGALGRRRNGGEGRRRPGRRAVHPGHCARLQRGEGLRRRHGPGWELEKAIELSAVASGLPGYLPSYFSDDGELQDVWINVTDVAVVSVGVLVDDVVLGVYGTVMGVSFGHGDAGGGARRHQRRRLGCGVPM</sequence>
<protein>
    <submittedName>
        <fullName evidence="1">Uncharacterized protein</fullName>
    </submittedName>
</protein>
<organism evidence="1 2">
    <name type="scientific">Digitaria exilis</name>
    <dbReference type="NCBI Taxonomy" id="1010633"/>
    <lineage>
        <taxon>Eukaryota</taxon>
        <taxon>Viridiplantae</taxon>
        <taxon>Streptophyta</taxon>
        <taxon>Embryophyta</taxon>
        <taxon>Tracheophyta</taxon>
        <taxon>Spermatophyta</taxon>
        <taxon>Magnoliopsida</taxon>
        <taxon>Liliopsida</taxon>
        <taxon>Poales</taxon>
        <taxon>Poaceae</taxon>
        <taxon>PACMAD clade</taxon>
        <taxon>Panicoideae</taxon>
        <taxon>Panicodae</taxon>
        <taxon>Paniceae</taxon>
        <taxon>Anthephorinae</taxon>
        <taxon>Digitaria</taxon>
    </lineage>
</organism>
<accession>A0A835FDK7</accession>
<keyword evidence="2" id="KW-1185">Reference proteome</keyword>